<comment type="caution">
    <text evidence="2">The sequence shown here is derived from an EMBL/GenBank/DDBJ whole genome shotgun (WGS) entry which is preliminary data.</text>
</comment>
<dbReference type="RefSeq" id="WP_115848606.1">
    <property type="nucleotide sequence ID" value="NZ_QTUC01000001.1"/>
</dbReference>
<dbReference type="OrthoDB" id="5621159at2"/>
<evidence type="ECO:0000313" key="3">
    <source>
        <dbReference type="Proteomes" id="UP000256485"/>
    </source>
</evidence>
<dbReference type="AlphaFoldDB" id="A0A3D9VBM6"/>
<evidence type="ECO:0000259" key="1">
    <source>
        <dbReference type="PROSITE" id="PS50234"/>
    </source>
</evidence>
<sequence length="565" mass="61275">MPGRHAAEVPPRSRRRRVILALVLLVALVVPAAVYARDRGFSLQALMEPEPCSGEVRIEVAAAPEIVEPLRAVTERMAKERVPVDGRCVMFDITAATPREIFTRLSSEAGDVPDLWIPDTWEWVSRTGIPHDRLLSLSPSVAATPLVLATTQAKAEELRDVKDWPTLATAGRMALADAERSGPALSALLAIRRSITDDAEAARRRLGTIILQLIKERVDSLEVELDQARRDGLRRGVPATEQQVVAFRKEHPTADVVPVVPSGGTVLLEYPLVSVLHQKSNRGRIIEAGAALMRYVDAPAGRAAFRKAGFRDYRDQTPPDAAGAVGEVTVLPPVSLDDADDVLRSWAAMSLDTRLLTVVDVSGSMAVAAGDRSRIELARDAAKTALTYFPDKSQVGLWEFAENRDGRRPWRELSAIKPLTAEHRAELNKNLDALPRRTGGGTGLYDTFLAAYRVAQNSYDPTHVNSLVLLTDSCSGAARPSPACANEDTPGISLNQLINTLQLEADPARPIAVILVGIGPQADIAALERIAKVTSGRAYRAKDPQDMESIIIDSLLRRQCGAACE</sequence>
<feature type="domain" description="VWFA" evidence="1">
    <location>
        <begin position="354"/>
        <end position="555"/>
    </location>
</feature>
<dbReference type="PROSITE" id="PS50234">
    <property type="entry name" value="VWFA"/>
    <property type="match status" value="1"/>
</dbReference>
<dbReference type="Pfam" id="PF13519">
    <property type="entry name" value="VWA_2"/>
    <property type="match status" value="1"/>
</dbReference>
<name>A0A3D9VBM6_THECX</name>
<dbReference type="SMART" id="SM00327">
    <property type="entry name" value="VWA"/>
    <property type="match status" value="1"/>
</dbReference>
<dbReference type="Proteomes" id="UP000256485">
    <property type="component" value="Unassembled WGS sequence"/>
</dbReference>
<dbReference type="SUPFAM" id="SSF53300">
    <property type="entry name" value="vWA-like"/>
    <property type="match status" value="1"/>
</dbReference>
<evidence type="ECO:0000313" key="2">
    <source>
        <dbReference type="EMBL" id="REF34691.1"/>
    </source>
</evidence>
<dbReference type="Gene3D" id="3.40.50.410">
    <property type="entry name" value="von Willebrand factor, type A domain"/>
    <property type="match status" value="1"/>
</dbReference>
<dbReference type="SUPFAM" id="SSF53850">
    <property type="entry name" value="Periplasmic binding protein-like II"/>
    <property type="match status" value="1"/>
</dbReference>
<accession>A0A3D9VBM6</accession>
<dbReference type="InterPro" id="IPR036465">
    <property type="entry name" value="vWFA_dom_sf"/>
</dbReference>
<dbReference type="InterPro" id="IPR002035">
    <property type="entry name" value="VWF_A"/>
</dbReference>
<dbReference type="Pfam" id="PF13531">
    <property type="entry name" value="SBP_bac_11"/>
    <property type="match status" value="1"/>
</dbReference>
<reference evidence="2 3" key="1">
    <citation type="submission" date="2018-08" db="EMBL/GenBank/DDBJ databases">
        <title>Sequencing the genomes of 1000 actinobacteria strains.</title>
        <authorList>
            <person name="Klenk H.-P."/>
        </authorList>
    </citation>
    <scope>NUCLEOTIDE SEQUENCE [LARGE SCALE GENOMIC DNA]</scope>
    <source>
        <strain evidence="2 3">DSM 22891</strain>
    </source>
</reference>
<organism evidence="2 3">
    <name type="scientific">Thermasporomyces composti</name>
    <dbReference type="NCBI Taxonomy" id="696763"/>
    <lineage>
        <taxon>Bacteria</taxon>
        <taxon>Bacillati</taxon>
        <taxon>Actinomycetota</taxon>
        <taxon>Actinomycetes</taxon>
        <taxon>Propionibacteriales</taxon>
        <taxon>Nocardioidaceae</taxon>
        <taxon>Thermasporomyces</taxon>
    </lineage>
</organism>
<gene>
    <name evidence="2" type="ORF">DFJ64_0054</name>
</gene>
<keyword evidence="3" id="KW-1185">Reference proteome</keyword>
<proteinExistence type="predicted"/>
<protein>
    <submittedName>
        <fullName evidence="2">von Willebrand factor type A domain-containing protein</fullName>
    </submittedName>
</protein>
<dbReference type="EMBL" id="QTUC01000001">
    <property type="protein sequence ID" value="REF34691.1"/>
    <property type="molecule type" value="Genomic_DNA"/>
</dbReference>